<protein>
    <submittedName>
        <fullName evidence="1">Uncharacterized protein</fullName>
    </submittedName>
</protein>
<reference evidence="1 2" key="1">
    <citation type="journal article" date="2022" name="bioRxiv">
        <title>The genome of the oomycete Peronosclerospora sorghi, a cosmopolitan pathogen of maize and sorghum, is inflated with dispersed pseudogenes.</title>
        <authorList>
            <person name="Fletcher K."/>
            <person name="Martin F."/>
            <person name="Isakeit T."/>
            <person name="Cavanaugh K."/>
            <person name="Magill C."/>
            <person name="Michelmore R."/>
        </authorList>
    </citation>
    <scope>NUCLEOTIDE SEQUENCE [LARGE SCALE GENOMIC DNA]</scope>
    <source>
        <strain evidence="1">P6</strain>
    </source>
</reference>
<keyword evidence="2" id="KW-1185">Reference proteome</keyword>
<gene>
    <name evidence="1" type="ORF">PsorP6_011052</name>
</gene>
<sequence length="337" mass="38443">MTVLVPSVLANGNWFLLALAVPVTCLVALTHPRCRVHLGHVSRSSRTRQSFLWGLLVTSSALLVLGLSLEIYHAQGCPTSAIFRYETENVARFLYEFCRRHQVPYWAAFGNLLFILRGEHRIPVGDTDSDIGVVKDDFMVQVGSLKNFSALVRKEAYLELQRPVHVMYDAERDLVQLYLDRARHGPHADIWFYRVETDAKTGIKWLVNTDRTIRGKRVRYDHVLPLETERAFFLNVPVILPRNMSYLARVEYGSDYMTPRTTRMECIENVVNGYTFYKLPFVTRLRYATTCVVLVAALTLIAVHSIPSLSRALQIKMGSRPQAHETAAPRASDKYVV</sequence>
<organism evidence="1 2">
    <name type="scientific">Peronosclerospora sorghi</name>
    <dbReference type="NCBI Taxonomy" id="230839"/>
    <lineage>
        <taxon>Eukaryota</taxon>
        <taxon>Sar</taxon>
        <taxon>Stramenopiles</taxon>
        <taxon>Oomycota</taxon>
        <taxon>Peronosporomycetes</taxon>
        <taxon>Peronosporales</taxon>
        <taxon>Peronosporaceae</taxon>
        <taxon>Peronosclerospora</taxon>
    </lineage>
</organism>
<accession>A0ACC0VWX8</accession>
<dbReference type="EMBL" id="CM047585">
    <property type="protein sequence ID" value="KAI9910430.1"/>
    <property type="molecule type" value="Genomic_DNA"/>
</dbReference>
<evidence type="ECO:0000313" key="2">
    <source>
        <dbReference type="Proteomes" id="UP001163321"/>
    </source>
</evidence>
<dbReference type="Proteomes" id="UP001163321">
    <property type="component" value="Chromosome 6"/>
</dbReference>
<evidence type="ECO:0000313" key="1">
    <source>
        <dbReference type="EMBL" id="KAI9910430.1"/>
    </source>
</evidence>
<name>A0ACC0VWX8_9STRA</name>
<comment type="caution">
    <text evidence="1">The sequence shown here is derived from an EMBL/GenBank/DDBJ whole genome shotgun (WGS) entry which is preliminary data.</text>
</comment>
<proteinExistence type="predicted"/>